<sequence length="87" mass="9951">MNSLPRSSISFRRQGSSGRIWQDHMKFMEPNVNSIAHCKEENVTQIEGRRLHHNEAATPSSSSVKIEHKVRKVYKFQEIGGKGNETD</sequence>
<dbReference type="Proteomes" id="UP001367508">
    <property type="component" value="Unassembled WGS sequence"/>
</dbReference>
<proteinExistence type="predicted"/>
<evidence type="ECO:0000313" key="2">
    <source>
        <dbReference type="Proteomes" id="UP001367508"/>
    </source>
</evidence>
<dbReference type="AlphaFoldDB" id="A0AAN9KF96"/>
<organism evidence="1 2">
    <name type="scientific">Canavalia gladiata</name>
    <name type="common">Sword bean</name>
    <name type="synonym">Dolichos gladiatus</name>
    <dbReference type="NCBI Taxonomy" id="3824"/>
    <lineage>
        <taxon>Eukaryota</taxon>
        <taxon>Viridiplantae</taxon>
        <taxon>Streptophyta</taxon>
        <taxon>Embryophyta</taxon>
        <taxon>Tracheophyta</taxon>
        <taxon>Spermatophyta</taxon>
        <taxon>Magnoliopsida</taxon>
        <taxon>eudicotyledons</taxon>
        <taxon>Gunneridae</taxon>
        <taxon>Pentapetalae</taxon>
        <taxon>rosids</taxon>
        <taxon>fabids</taxon>
        <taxon>Fabales</taxon>
        <taxon>Fabaceae</taxon>
        <taxon>Papilionoideae</taxon>
        <taxon>50 kb inversion clade</taxon>
        <taxon>NPAAA clade</taxon>
        <taxon>indigoferoid/millettioid clade</taxon>
        <taxon>Phaseoleae</taxon>
        <taxon>Canavalia</taxon>
    </lineage>
</organism>
<dbReference type="EMBL" id="JAYMYQ010000008">
    <property type="protein sequence ID" value="KAK7316377.1"/>
    <property type="molecule type" value="Genomic_DNA"/>
</dbReference>
<dbReference type="PANTHER" id="PTHR33730">
    <property type="entry name" value="OS05G0542732 PROTEIN-RELATED"/>
    <property type="match status" value="1"/>
</dbReference>
<keyword evidence="2" id="KW-1185">Reference proteome</keyword>
<protein>
    <submittedName>
        <fullName evidence="1">Uncharacterized protein</fullName>
    </submittedName>
</protein>
<comment type="caution">
    <text evidence="1">The sequence shown here is derived from an EMBL/GenBank/DDBJ whole genome shotgun (WGS) entry which is preliminary data.</text>
</comment>
<name>A0AAN9KF96_CANGL</name>
<dbReference type="Pfam" id="PF15697">
    <property type="entry name" value="DUF4666"/>
    <property type="match status" value="1"/>
</dbReference>
<gene>
    <name evidence="1" type="ORF">VNO77_35379</name>
</gene>
<accession>A0AAN9KF96</accession>
<evidence type="ECO:0000313" key="1">
    <source>
        <dbReference type="EMBL" id="KAK7316377.1"/>
    </source>
</evidence>
<reference evidence="1 2" key="1">
    <citation type="submission" date="2024-01" db="EMBL/GenBank/DDBJ databases">
        <title>The genomes of 5 underutilized Papilionoideae crops provide insights into root nodulation and disease resistanc.</title>
        <authorList>
            <person name="Jiang F."/>
        </authorList>
    </citation>
    <scope>NUCLEOTIDE SEQUENCE [LARGE SCALE GENOMIC DNA]</scope>
    <source>
        <strain evidence="1">LVBAO_FW01</strain>
        <tissue evidence="1">Leaves</tissue>
    </source>
</reference>
<dbReference type="InterPro" id="IPR031421">
    <property type="entry name" value="DUF4666"/>
</dbReference>